<evidence type="ECO:0000256" key="3">
    <source>
        <dbReference type="ARBA" id="ARBA00020887"/>
    </source>
</evidence>
<evidence type="ECO:0000256" key="4">
    <source>
        <dbReference type="ARBA" id="ARBA00022475"/>
    </source>
</evidence>
<dbReference type="InterPro" id="IPR002543">
    <property type="entry name" value="FtsK_dom"/>
</dbReference>
<keyword evidence="4" id="KW-1003">Cell membrane</keyword>
<keyword evidence="11" id="KW-0238">DNA-binding</keyword>
<dbReference type="EMBL" id="FUKI01000014">
    <property type="protein sequence ID" value="SJM89389.1"/>
    <property type="molecule type" value="Genomic_DNA"/>
</dbReference>
<keyword evidence="8" id="KW-0159">Chromosome partition</keyword>
<evidence type="ECO:0000259" key="16">
    <source>
        <dbReference type="PROSITE" id="PS50901"/>
    </source>
</evidence>
<evidence type="ECO:0000256" key="13">
    <source>
        <dbReference type="ARBA" id="ARBA00023306"/>
    </source>
</evidence>
<evidence type="ECO:0000256" key="8">
    <source>
        <dbReference type="ARBA" id="ARBA00022829"/>
    </source>
</evidence>
<dbReference type="SMART" id="SM00843">
    <property type="entry name" value="Ftsk_gamma"/>
    <property type="match status" value="1"/>
</dbReference>
<dbReference type="GO" id="GO:0003677">
    <property type="term" value="F:DNA binding"/>
    <property type="evidence" value="ECO:0007669"/>
    <property type="project" value="UniProtKB-KW"/>
</dbReference>
<dbReference type="AlphaFoldDB" id="A0A1R4H0L7"/>
<evidence type="ECO:0000256" key="9">
    <source>
        <dbReference type="ARBA" id="ARBA00022840"/>
    </source>
</evidence>
<comment type="subcellular location">
    <subcellularLocation>
        <location evidence="1">Cell membrane</location>
        <topology evidence="1">Multi-pass membrane protein</topology>
    </subcellularLocation>
</comment>
<keyword evidence="18" id="KW-1185">Reference proteome</keyword>
<dbReference type="Pfam" id="PF13491">
    <property type="entry name" value="FtsK_4TM"/>
    <property type="match status" value="1"/>
</dbReference>
<dbReference type="InterPro" id="IPR025199">
    <property type="entry name" value="FtsK_4TM"/>
</dbReference>
<dbReference type="InterPro" id="IPR050206">
    <property type="entry name" value="FtsK/SpoIIIE/SftA"/>
</dbReference>
<dbReference type="Proteomes" id="UP000195667">
    <property type="component" value="Unassembled WGS sequence"/>
</dbReference>
<evidence type="ECO:0000256" key="1">
    <source>
        <dbReference type="ARBA" id="ARBA00004651"/>
    </source>
</evidence>
<keyword evidence="6 15" id="KW-0812">Transmembrane</keyword>
<evidence type="ECO:0000256" key="2">
    <source>
        <dbReference type="ARBA" id="ARBA00006474"/>
    </source>
</evidence>
<dbReference type="InterPro" id="IPR036388">
    <property type="entry name" value="WH-like_DNA-bd_sf"/>
</dbReference>
<feature type="transmembrane region" description="Helical" evidence="15">
    <location>
        <begin position="16"/>
        <end position="37"/>
    </location>
</feature>
<dbReference type="PANTHER" id="PTHR22683">
    <property type="entry name" value="SPORULATION PROTEIN RELATED"/>
    <property type="match status" value="1"/>
</dbReference>
<evidence type="ECO:0000256" key="14">
    <source>
        <dbReference type="PROSITE-ProRule" id="PRU00289"/>
    </source>
</evidence>
<proteinExistence type="inferred from homology"/>
<feature type="transmembrane region" description="Helical" evidence="15">
    <location>
        <begin position="101"/>
        <end position="124"/>
    </location>
</feature>
<sequence length="777" mass="84669">MSAVMEEKTFRGLREVAVFGLVAGAVFFLISLCTFSIEDAGWTHSGSTQIVHNACGVLGAWLADFCLSFFGLIAYLFPVLFFWHGYLLYTQNKKIKTSLWFALPWLGSLISIISATALLSLYFLRIGIELPDSTGGIIGREVGDKLFFYMGNSGATLLLIVIVLAGVTLMTGLSWVNCIDFIGRYSLSVCRKVTAIVKVYWQQHLHAPAHTAPSLPSANKQKKPEKKPPIKLSILSTITPPSVEKFVEKFVSKPIEKDSLTKPLKKQLRAKFGTAKSVLPSLELLDNRDTRVRGYTQTELEAMSRLVEAILADFNVTVMVVGFHPGPVITRFELQPAPGVKVSRISSLSKDLARALLVTSVRIVEIIPGKSVVGLEIPNQEREMVTLRELLVSAPFEKAKSLLTLAMGKDISGTPMVADLGKMPHALVAGTTGSGKSVAINTMILSLLYKATPEQVRMIMIDPKMLELSVYEGIPHLLTPVVTDMKEASNALRWAVGEMERRYKLMSKMGVRNLAGFNQLIEDAAARGVAIRDPMFQISGMALEDGDEYPTLSTLPSIVIVIDELADMMMIVGKKVEELIARLAQKARAAGIHLILATQRPSVDVLTGLIKANVPTRISFQVSSRIDSRTILDQGGAETLLGNGDMLFLPSGTSIPIRAHGAFVDDHEVHRVVEFLKQTAPPNYLEDITREVSDSNDGYSMGGNASSSASDADSLYDQAVAFVTETRKASISSVQRKFKIGYNRAATMIEEMEAAGIVSAAETNGARVVLAPPPVRD</sequence>
<dbReference type="FunFam" id="3.40.50.300:FF:000209">
    <property type="entry name" value="Cell division protein FtsK"/>
    <property type="match status" value="1"/>
</dbReference>
<dbReference type="SUPFAM" id="SSF46785">
    <property type="entry name" value="Winged helix' DNA-binding domain"/>
    <property type="match status" value="1"/>
</dbReference>
<dbReference type="Gene3D" id="1.10.10.10">
    <property type="entry name" value="Winged helix-like DNA-binding domain superfamily/Winged helix DNA-binding domain"/>
    <property type="match status" value="1"/>
</dbReference>
<evidence type="ECO:0000256" key="7">
    <source>
        <dbReference type="ARBA" id="ARBA00022741"/>
    </source>
</evidence>
<evidence type="ECO:0000313" key="18">
    <source>
        <dbReference type="Proteomes" id="UP000195667"/>
    </source>
</evidence>
<dbReference type="InterPro" id="IPR041027">
    <property type="entry name" value="FtsK_alpha"/>
</dbReference>
<keyword evidence="10 15" id="KW-1133">Transmembrane helix</keyword>
<dbReference type="InterPro" id="IPR036390">
    <property type="entry name" value="WH_DNA-bd_sf"/>
</dbReference>
<evidence type="ECO:0000313" key="17">
    <source>
        <dbReference type="EMBL" id="SJM89389.1"/>
    </source>
</evidence>
<reference evidence="18" key="1">
    <citation type="submission" date="2017-02" db="EMBL/GenBank/DDBJ databases">
        <authorList>
            <person name="Daims H."/>
        </authorList>
    </citation>
    <scope>NUCLEOTIDE SEQUENCE [LARGE SCALE GENOMIC DNA]</scope>
</reference>
<organism evidence="17 18">
    <name type="scientific">Crenothrix polyspora</name>
    <dbReference type="NCBI Taxonomy" id="360316"/>
    <lineage>
        <taxon>Bacteria</taxon>
        <taxon>Pseudomonadati</taxon>
        <taxon>Pseudomonadota</taxon>
        <taxon>Gammaproteobacteria</taxon>
        <taxon>Methylococcales</taxon>
        <taxon>Crenotrichaceae</taxon>
        <taxon>Crenothrix</taxon>
    </lineage>
</organism>
<dbReference type="GO" id="GO:0005524">
    <property type="term" value="F:ATP binding"/>
    <property type="evidence" value="ECO:0007669"/>
    <property type="project" value="UniProtKB-UniRule"/>
</dbReference>
<evidence type="ECO:0000256" key="15">
    <source>
        <dbReference type="SAM" id="Phobius"/>
    </source>
</evidence>
<keyword evidence="7 14" id="KW-0547">Nucleotide-binding</keyword>
<dbReference type="Gene3D" id="3.40.50.300">
    <property type="entry name" value="P-loop containing nucleotide triphosphate hydrolases"/>
    <property type="match status" value="1"/>
</dbReference>
<dbReference type="PROSITE" id="PS50901">
    <property type="entry name" value="FTSK"/>
    <property type="match status" value="1"/>
</dbReference>
<dbReference type="GO" id="GO:0005886">
    <property type="term" value="C:plasma membrane"/>
    <property type="evidence" value="ECO:0007669"/>
    <property type="project" value="UniProtKB-SubCell"/>
</dbReference>
<keyword evidence="5" id="KW-0132">Cell division</keyword>
<keyword evidence="9 14" id="KW-0067">ATP-binding</keyword>
<dbReference type="Pfam" id="PF01580">
    <property type="entry name" value="FtsK_SpoIIIE"/>
    <property type="match status" value="1"/>
</dbReference>
<comment type="similarity">
    <text evidence="2">Belongs to the FtsK/SpoIIIE/SftA family.</text>
</comment>
<dbReference type="GO" id="GO:0007059">
    <property type="term" value="P:chromosome segregation"/>
    <property type="evidence" value="ECO:0007669"/>
    <property type="project" value="UniProtKB-KW"/>
</dbReference>
<feature type="transmembrane region" description="Helical" evidence="15">
    <location>
        <begin position="155"/>
        <end position="176"/>
    </location>
</feature>
<accession>A0A1R4H0L7</accession>
<dbReference type="InterPro" id="IPR027417">
    <property type="entry name" value="P-loop_NTPase"/>
</dbReference>
<dbReference type="Pfam" id="PF17854">
    <property type="entry name" value="FtsK_alpha"/>
    <property type="match status" value="1"/>
</dbReference>
<gene>
    <name evidence="17" type="primary">ftsK</name>
    <name evidence="17" type="ORF">CRENPOLYSF1_1100001</name>
</gene>
<dbReference type="SUPFAM" id="SSF52540">
    <property type="entry name" value="P-loop containing nucleoside triphosphate hydrolases"/>
    <property type="match status" value="1"/>
</dbReference>
<dbReference type="CDD" id="cd01127">
    <property type="entry name" value="TrwB_TraG_TraD_VirD4"/>
    <property type="match status" value="1"/>
</dbReference>
<protein>
    <recommendedName>
        <fullName evidence="3">DNA translocase FtsK</fullName>
    </recommendedName>
</protein>
<dbReference type="GO" id="GO:0051301">
    <property type="term" value="P:cell division"/>
    <property type="evidence" value="ECO:0007669"/>
    <property type="project" value="UniProtKB-KW"/>
</dbReference>
<evidence type="ECO:0000256" key="5">
    <source>
        <dbReference type="ARBA" id="ARBA00022618"/>
    </source>
</evidence>
<evidence type="ECO:0000256" key="12">
    <source>
        <dbReference type="ARBA" id="ARBA00023136"/>
    </source>
</evidence>
<dbReference type="Pfam" id="PF09397">
    <property type="entry name" value="FtsK_gamma"/>
    <property type="match status" value="1"/>
</dbReference>
<feature type="domain" description="FtsK" evidence="16">
    <location>
        <begin position="413"/>
        <end position="629"/>
    </location>
</feature>
<feature type="binding site" evidence="14">
    <location>
        <begin position="430"/>
        <end position="437"/>
    </location>
    <ligand>
        <name>ATP</name>
        <dbReference type="ChEBI" id="CHEBI:30616"/>
    </ligand>
</feature>
<evidence type="ECO:0000256" key="6">
    <source>
        <dbReference type="ARBA" id="ARBA00022692"/>
    </source>
</evidence>
<feature type="transmembrane region" description="Helical" evidence="15">
    <location>
        <begin position="67"/>
        <end position="89"/>
    </location>
</feature>
<keyword evidence="12 15" id="KW-0472">Membrane</keyword>
<dbReference type="RefSeq" id="WP_245807844.1">
    <property type="nucleotide sequence ID" value="NZ_FUKI01000014.1"/>
</dbReference>
<name>A0A1R4H0L7_9GAMM</name>
<evidence type="ECO:0000256" key="11">
    <source>
        <dbReference type="ARBA" id="ARBA00023125"/>
    </source>
</evidence>
<keyword evidence="13" id="KW-0131">Cell cycle</keyword>
<dbReference type="Gene3D" id="3.30.980.40">
    <property type="match status" value="1"/>
</dbReference>
<dbReference type="PANTHER" id="PTHR22683:SF41">
    <property type="entry name" value="DNA TRANSLOCASE FTSK"/>
    <property type="match status" value="1"/>
</dbReference>
<dbReference type="InterPro" id="IPR018541">
    <property type="entry name" value="Ftsk_gamma"/>
</dbReference>
<evidence type="ECO:0000256" key="10">
    <source>
        <dbReference type="ARBA" id="ARBA00022989"/>
    </source>
</evidence>